<accession>A0A6P1QTU3</accession>
<dbReference type="OrthoDB" id="9795555at2"/>
<dbReference type="PANTHER" id="PTHR10655">
    <property type="entry name" value="LYSOPHOSPHOLIPASE-RELATED"/>
    <property type="match status" value="1"/>
</dbReference>
<dbReference type="Pfam" id="PF02230">
    <property type="entry name" value="Abhydrolase_2"/>
    <property type="match status" value="1"/>
</dbReference>
<dbReference type="Gene3D" id="3.40.50.1820">
    <property type="entry name" value="alpha/beta hydrolase"/>
    <property type="match status" value="1"/>
</dbReference>
<dbReference type="SUPFAM" id="SSF53474">
    <property type="entry name" value="alpha/beta-Hydrolases"/>
    <property type="match status" value="1"/>
</dbReference>
<organism evidence="3 4">
    <name type="scientific">Bergeyella cardium</name>
    <dbReference type="NCBI Taxonomy" id="1585976"/>
    <lineage>
        <taxon>Bacteria</taxon>
        <taxon>Pseudomonadati</taxon>
        <taxon>Bacteroidota</taxon>
        <taxon>Flavobacteriia</taxon>
        <taxon>Flavobacteriales</taxon>
        <taxon>Weeksellaceae</taxon>
        <taxon>Bergeyella</taxon>
    </lineage>
</organism>
<evidence type="ECO:0000256" key="2">
    <source>
        <dbReference type="ARBA" id="ARBA00022801"/>
    </source>
</evidence>
<dbReference type="KEGG" id="bcad:DBX24_00375"/>
<dbReference type="Proteomes" id="UP000464318">
    <property type="component" value="Chromosome"/>
</dbReference>
<evidence type="ECO:0000313" key="3">
    <source>
        <dbReference type="EMBL" id="QHN64453.1"/>
    </source>
</evidence>
<gene>
    <name evidence="3" type="ORF">DBX24_00375</name>
</gene>
<dbReference type="EMBL" id="CP029149">
    <property type="protein sequence ID" value="QHN64453.1"/>
    <property type="molecule type" value="Genomic_DNA"/>
</dbReference>
<sequence>MELNYIVRAPEKINAETPVLFLIHGYGSNEQDLFSFVPDLPENWLVVSFRAPRNTPYDGFAWYDIDFINAEKFINIPQAEESLEAILSSIQLIKNTYGIGEGKSHLCGFSQGGVLAYALALKHPSKFSKIACLSTYPETKILKNIEEDKKKFAHLSFFVSHGTEDAVIPIEWARKGADLLYDLSCYFTFREYISGHGINQKNYIDLMKFFAK</sequence>
<name>A0A6P1QTU3_9FLAO</name>
<dbReference type="PANTHER" id="PTHR10655:SF17">
    <property type="entry name" value="LYSOPHOSPHOLIPASE-LIKE PROTEIN 1"/>
    <property type="match status" value="1"/>
</dbReference>
<comment type="similarity">
    <text evidence="1">Belongs to the AB hydrolase superfamily. AB hydrolase 2 family.</text>
</comment>
<dbReference type="RefSeq" id="WP_160223612.1">
    <property type="nucleotide sequence ID" value="NZ_CP029149.1"/>
</dbReference>
<reference evidence="3 4" key="1">
    <citation type="submission" date="2018-04" db="EMBL/GenBank/DDBJ databases">
        <title>Characteristic and Complete Genome Sequencing of A Novel Member of Infective Endocarditis Causative Bacteria: Bergeyella cardium QL-PH.</title>
        <authorList>
            <person name="Pan H."/>
            <person name="Sun E."/>
            <person name="Zhang Y."/>
        </authorList>
    </citation>
    <scope>NUCLEOTIDE SEQUENCE [LARGE SCALE GENOMIC DNA]</scope>
    <source>
        <strain evidence="3 4">HPQL</strain>
    </source>
</reference>
<proteinExistence type="inferred from homology"/>
<dbReference type="AlphaFoldDB" id="A0A6P1QTU3"/>
<evidence type="ECO:0000256" key="1">
    <source>
        <dbReference type="ARBA" id="ARBA00006499"/>
    </source>
</evidence>
<dbReference type="InterPro" id="IPR050565">
    <property type="entry name" value="LYPA1-2/EST-like"/>
</dbReference>
<dbReference type="InterPro" id="IPR029058">
    <property type="entry name" value="AB_hydrolase_fold"/>
</dbReference>
<keyword evidence="4" id="KW-1185">Reference proteome</keyword>
<dbReference type="InterPro" id="IPR003140">
    <property type="entry name" value="PLipase/COase/thioEstase"/>
</dbReference>
<dbReference type="GO" id="GO:0016787">
    <property type="term" value="F:hydrolase activity"/>
    <property type="evidence" value="ECO:0007669"/>
    <property type="project" value="UniProtKB-KW"/>
</dbReference>
<keyword evidence="2" id="KW-0378">Hydrolase</keyword>
<protein>
    <submittedName>
        <fullName evidence="3">Phospholipase</fullName>
    </submittedName>
</protein>
<evidence type="ECO:0000313" key="4">
    <source>
        <dbReference type="Proteomes" id="UP000464318"/>
    </source>
</evidence>